<dbReference type="PROSITE" id="PS52016">
    <property type="entry name" value="TONB_DEPENDENT_REC_3"/>
    <property type="match status" value="1"/>
</dbReference>
<organism evidence="12 13">
    <name type="scientific">Undibacterium cyanobacteriorum</name>
    <dbReference type="NCBI Taxonomy" id="3073561"/>
    <lineage>
        <taxon>Bacteria</taxon>
        <taxon>Pseudomonadati</taxon>
        <taxon>Pseudomonadota</taxon>
        <taxon>Betaproteobacteria</taxon>
        <taxon>Burkholderiales</taxon>
        <taxon>Oxalobacteraceae</taxon>
        <taxon>Undibacterium</taxon>
    </lineage>
</organism>
<dbReference type="InterPro" id="IPR039426">
    <property type="entry name" value="TonB-dep_rcpt-like"/>
</dbReference>
<protein>
    <submittedName>
        <fullName evidence="12">TonB-dependent receptor plug domain-containing protein</fullName>
    </submittedName>
</protein>
<evidence type="ECO:0000313" key="12">
    <source>
        <dbReference type="EMBL" id="WMW81901.1"/>
    </source>
</evidence>
<reference evidence="12" key="1">
    <citation type="submission" date="2023-09" db="EMBL/GenBank/DDBJ databases">
        <title>Undibacterium sp. 20NA77.5 isolated from freshwater.</title>
        <authorList>
            <person name="Le V."/>
            <person name="Ko S.-R."/>
            <person name="Ahn C.-Y."/>
            <person name="Oh H.-M."/>
        </authorList>
    </citation>
    <scope>NUCLEOTIDE SEQUENCE</scope>
    <source>
        <strain evidence="12">20NA77.5</strain>
    </source>
</reference>
<dbReference type="InterPro" id="IPR012910">
    <property type="entry name" value="Plug_dom"/>
</dbReference>
<sequence>MKFKQLPIALAISSIVVGHTFAQESHQDKQTVVISARPIIEDVKIDPYSSSAALVTEAQLRDQNAVDLASALRRTPGVQIARYNPVGAFGGDQGGAVFIRGMGVSRPGSEIKTYIDGVPFYMGVWNHPLLDLLPVNGMQSVTVFKSPQPQVNGNNFASVNLQTKRANKEGSEANIRVSAGSFSTVVEQADVTARSGDLDFSLAQGYAKSNGHRLNADGELKNAMGSFAYRIDRNWSANASFLAVDNHASDPGDQRTNLPAVAPKYDTKASLFSTGVTHQHDLWKGELRFYRNQGDGNWLQQSGLDGDTLTHFGMQGLRWKEEFSPWQGGFINFALDQDSLEGSVKFNRISPAPSASFAAPTFKATSIFLGLRQELPIDQNWRAIPSFGIRFNQHNQFDSKQTPTLGLSLISEQAQFFIQASRGINYPGLETTVLSSLIAPLGNSWQKLSAEELDHLEFGTKLSLSRATQLDVSLFKDKVKNRYVFGFPPEVPPPPQFLNLGSYDNQGAEAALRTEVNADLSLFAGVTVMNPSIEHLPYSPKRAFTAGLNANVAGLRVSVDVQSQSDVWALNRPRAAGAVNQEKVDGFTVTNARIAYPIPALGKRGEIFLALENVFDRDYAYRPGYPMPGRSAQIGLAASF</sequence>
<dbReference type="PANTHER" id="PTHR30069">
    <property type="entry name" value="TONB-DEPENDENT OUTER MEMBRANE RECEPTOR"/>
    <property type="match status" value="1"/>
</dbReference>
<dbReference type="RefSeq" id="WP_309483378.1">
    <property type="nucleotide sequence ID" value="NZ_CP133720.1"/>
</dbReference>
<dbReference type="Proteomes" id="UP001181355">
    <property type="component" value="Chromosome"/>
</dbReference>
<evidence type="ECO:0000256" key="6">
    <source>
        <dbReference type="ARBA" id="ARBA00022729"/>
    </source>
</evidence>
<keyword evidence="3 10" id="KW-0813">Transport</keyword>
<proteinExistence type="inferred from homology"/>
<evidence type="ECO:0000256" key="3">
    <source>
        <dbReference type="ARBA" id="ARBA00022448"/>
    </source>
</evidence>
<keyword evidence="6" id="KW-0732">Signal</keyword>
<dbReference type="PANTHER" id="PTHR30069:SF29">
    <property type="entry name" value="HEMOGLOBIN AND HEMOGLOBIN-HAPTOGLOBIN-BINDING PROTEIN 1-RELATED"/>
    <property type="match status" value="1"/>
</dbReference>
<dbReference type="Gene3D" id="2.40.170.20">
    <property type="entry name" value="TonB-dependent receptor, beta-barrel domain"/>
    <property type="match status" value="1"/>
</dbReference>
<keyword evidence="4 10" id="KW-1134">Transmembrane beta strand</keyword>
<evidence type="ECO:0000256" key="8">
    <source>
        <dbReference type="ARBA" id="ARBA00023170"/>
    </source>
</evidence>
<keyword evidence="9 10" id="KW-0998">Cell outer membrane</keyword>
<evidence type="ECO:0000256" key="1">
    <source>
        <dbReference type="ARBA" id="ARBA00004571"/>
    </source>
</evidence>
<gene>
    <name evidence="12" type="ORF">RF679_06350</name>
</gene>
<dbReference type="InterPro" id="IPR037066">
    <property type="entry name" value="Plug_dom_sf"/>
</dbReference>
<dbReference type="Pfam" id="PF07715">
    <property type="entry name" value="Plug"/>
    <property type="match status" value="1"/>
</dbReference>
<dbReference type="SUPFAM" id="SSF56935">
    <property type="entry name" value="Porins"/>
    <property type="match status" value="1"/>
</dbReference>
<keyword evidence="8 12" id="KW-0675">Receptor</keyword>
<evidence type="ECO:0000256" key="10">
    <source>
        <dbReference type="PROSITE-ProRule" id="PRU01360"/>
    </source>
</evidence>
<dbReference type="InterPro" id="IPR036942">
    <property type="entry name" value="Beta-barrel_TonB_sf"/>
</dbReference>
<feature type="domain" description="TonB-dependent receptor plug" evidence="11">
    <location>
        <begin position="50"/>
        <end position="155"/>
    </location>
</feature>
<evidence type="ECO:0000256" key="4">
    <source>
        <dbReference type="ARBA" id="ARBA00022452"/>
    </source>
</evidence>
<accession>A0ABY9RLR7</accession>
<evidence type="ECO:0000256" key="5">
    <source>
        <dbReference type="ARBA" id="ARBA00022692"/>
    </source>
</evidence>
<dbReference type="EMBL" id="CP133720">
    <property type="protein sequence ID" value="WMW81901.1"/>
    <property type="molecule type" value="Genomic_DNA"/>
</dbReference>
<evidence type="ECO:0000256" key="9">
    <source>
        <dbReference type="ARBA" id="ARBA00023237"/>
    </source>
</evidence>
<keyword evidence="5 10" id="KW-0812">Transmembrane</keyword>
<comment type="subcellular location">
    <subcellularLocation>
        <location evidence="1 10">Cell outer membrane</location>
        <topology evidence="1 10">Multi-pass membrane protein</topology>
    </subcellularLocation>
</comment>
<evidence type="ECO:0000259" key="11">
    <source>
        <dbReference type="Pfam" id="PF07715"/>
    </source>
</evidence>
<evidence type="ECO:0000256" key="7">
    <source>
        <dbReference type="ARBA" id="ARBA00023136"/>
    </source>
</evidence>
<keyword evidence="7 10" id="KW-0472">Membrane</keyword>
<dbReference type="Gene3D" id="2.170.130.10">
    <property type="entry name" value="TonB-dependent receptor, plug domain"/>
    <property type="match status" value="1"/>
</dbReference>
<comment type="similarity">
    <text evidence="2 10">Belongs to the TonB-dependent receptor family.</text>
</comment>
<evidence type="ECO:0000256" key="2">
    <source>
        <dbReference type="ARBA" id="ARBA00009810"/>
    </source>
</evidence>
<evidence type="ECO:0000313" key="13">
    <source>
        <dbReference type="Proteomes" id="UP001181355"/>
    </source>
</evidence>
<name>A0ABY9RLR7_9BURK</name>
<keyword evidence="13" id="KW-1185">Reference proteome</keyword>